<reference evidence="1" key="1">
    <citation type="journal article" date="2020" name="Stud. Mycol.">
        <title>101 Dothideomycetes genomes: a test case for predicting lifestyles and emergence of pathogens.</title>
        <authorList>
            <person name="Haridas S."/>
            <person name="Albert R."/>
            <person name="Binder M."/>
            <person name="Bloem J."/>
            <person name="Labutti K."/>
            <person name="Salamov A."/>
            <person name="Andreopoulos B."/>
            <person name="Baker S."/>
            <person name="Barry K."/>
            <person name="Bills G."/>
            <person name="Bluhm B."/>
            <person name="Cannon C."/>
            <person name="Castanera R."/>
            <person name="Culley D."/>
            <person name="Daum C."/>
            <person name="Ezra D."/>
            <person name="Gonzalez J."/>
            <person name="Henrissat B."/>
            <person name="Kuo A."/>
            <person name="Liang C."/>
            <person name="Lipzen A."/>
            <person name="Lutzoni F."/>
            <person name="Magnuson J."/>
            <person name="Mondo S."/>
            <person name="Nolan M."/>
            <person name="Ohm R."/>
            <person name="Pangilinan J."/>
            <person name="Park H.-J."/>
            <person name="Ramirez L."/>
            <person name="Alfaro M."/>
            <person name="Sun H."/>
            <person name="Tritt A."/>
            <person name="Yoshinaga Y."/>
            <person name="Zwiers L.-H."/>
            <person name="Turgeon B."/>
            <person name="Goodwin S."/>
            <person name="Spatafora J."/>
            <person name="Crous P."/>
            <person name="Grigoriev I."/>
        </authorList>
    </citation>
    <scope>NUCLEOTIDE SEQUENCE</scope>
    <source>
        <strain evidence="1">CBS 262.69</strain>
    </source>
</reference>
<proteinExistence type="predicted"/>
<protein>
    <submittedName>
        <fullName evidence="1">Uncharacterized protein</fullName>
    </submittedName>
</protein>
<dbReference type="Proteomes" id="UP000799640">
    <property type="component" value="Unassembled WGS sequence"/>
</dbReference>
<evidence type="ECO:0000313" key="1">
    <source>
        <dbReference type="EMBL" id="KAF2396318.1"/>
    </source>
</evidence>
<name>A0A6G1HJS7_9PEZI</name>
<accession>A0A6G1HJS7</accession>
<evidence type="ECO:0000313" key="2">
    <source>
        <dbReference type="Proteomes" id="UP000799640"/>
    </source>
</evidence>
<dbReference type="AlphaFoldDB" id="A0A6G1HJS7"/>
<sequence>MGFRIRFSFLSHIEFFSSFLDFPFSSFPPPRPETMETWHRAISRILSESLYTKLRIKSGVLAKLMTNEQELKSCLQPPSAAGQSRCSAFSMVHGSRSQRQAGLNSEYQVLHDTKTELSLAVTWLYFRILEFYITVRIMEGPLSKLFSDFFP</sequence>
<organism evidence="1 2">
    <name type="scientific">Trichodelitschia bisporula</name>
    <dbReference type="NCBI Taxonomy" id="703511"/>
    <lineage>
        <taxon>Eukaryota</taxon>
        <taxon>Fungi</taxon>
        <taxon>Dikarya</taxon>
        <taxon>Ascomycota</taxon>
        <taxon>Pezizomycotina</taxon>
        <taxon>Dothideomycetes</taxon>
        <taxon>Dothideomycetes incertae sedis</taxon>
        <taxon>Phaeotrichales</taxon>
        <taxon>Phaeotrichaceae</taxon>
        <taxon>Trichodelitschia</taxon>
    </lineage>
</organism>
<keyword evidence="2" id="KW-1185">Reference proteome</keyword>
<dbReference type="EMBL" id="ML996707">
    <property type="protein sequence ID" value="KAF2396318.1"/>
    <property type="molecule type" value="Genomic_DNA"/>
</dbReference>
<gene>
    <name evidence="1" type="ORF">EJ06DRAFT_234613</name>
</gene>